<reference evidence="3 4" key="1">
    <citation type="submission" date="2016-05" db="EMBL/GenBank/DDBJ databases">
        <title>A degradative enzymes factory behind the ericoid mycorrhizal symbiosis.</title>
        <authorList>
            <consortium name="DOE Joint Genome Institute"/>
            <person name="Martino E."/>
            <person name="Morin E."/>
            <person name="Grelet G."/>
            <person name="Kuo A."/>
            <person name="Kohler A."/>
            <person name="Daghino S."/>
            <person name="Barry K."/>
            <person name="Choi C."/>
            <person name="Cichocki N."/>
            <person name="Clum A."/>
            <person name="Copeland A."/>
            <person name="Hainaut M."/>
            <person name="Haridas S."/>
            <person name="Labutti K."/>
            <person name="Lindquist E."/>
            <person name="Lipzen A."/>
            <person name="Khouja H.-R."/>
            <person name="Murat C."/>
            <person name="Ohm R."/>
            <person name="Olson A."/>
            <person name="Spatafora J."/>
            <person name="Veneault-Fourrey C."/>
            <person name="Henrissat B."/>
            <person name="Grigoriev I."/>
            <person name="Martin F."/>
            <person name="Perotto S."/>
        </authorList>
    </citation>
    <scope>NUCLEOTIDE SEQUENCE [LARGE SCALE GENOMIC DNA]</scope>
    <source>
        <strain evidence="3 4">UAMH 7357</strain>
    </source>
</reference>
<dbReference type="EMBL" id="KZ613497">
    <property type="protein sequence ID" value="PMD17900.1"/>
    <property type="molecule type" value="Genomic_DNA"/>
</dbReference>
<name>A0A2J6PV57_9HELO</name>
<feature type="compositionally biased region" description="Polar residues" evidence="1">
    <location>
        <begin position="485"/>
        <end position="495"/>
    </location>
</feature>
<protein>
    <submittedName>
        <fullName evidence="3">Uncharacterized protein</fullName>
    </submittedName>
</protein>
<feature type="region of interest" description="Disordered" evidence="1">
    <location>
        <begin position="464"/>
        <end position="555"/>
    </location>
</feature>
<dbReference type="OrthoDB" id="3021074at2759"/>
<evidence type="ECO:0000256" key="1">
    <source>
        <dbReference type="SAM" id="MobiDB-lite"/>
    </source>
</evidence>
<evidence type="ECO:0000256" key="2">
    <source>
        <dbReference type="SAM" id="Phobius"/>
    </source>
</evidence>
<proteinExistence type="predicted"/>
<sequence length="555" mass="60701">MPRLPLTAVLDTLLKRNATQTATNNTTQVLHVICEFPLSGQYGPGSRYLYYLLIIVCVLGDKSNLLRKVGLAAALIFPALAAVHAIVLAALHNDGFVDMDIFGAFQLCSIGILAAPVTVKRSRAYWAEPGKIMILPWTILILAGLLSLTVEFCRTKTHPCPYDNSGQPTSTNPYLFNYNNPPNCSITCSTTQGPFSGIRQGSANSIFLVPAPERITFGMGTLFSAGCCIPPVLYLVYMWIKILKGKWMEAFAEDKEDVERASRTSGNLVREILDYQEFLLFGALVVCILVLGEWNFYSVQVKWQSEPMTAIGQWATFIGPAFAVAGALFVRGRREEKKADASDDPGDSSSTRPHRDRSPVSSQGVPAEESIDETHRLSNAAERTSTEVEITPSLRAVAVTGERSSDKPMPVRMQDRSLSFGNRLLKPSRDLFPDDKEWRRNADSYARTPAEDLLNHELEDTEARYHSGGGADGSTTPIGERHSRSGSFTSVNSRPGNALRDASASRAPSSRRATLPDEGTSSEQTALRTTLTPPSEHHLPSTRRLSSSSRASGCL</sequence>
<keyword evidence="4" id="KW-1185">Reference proteome</keyword>
<feature type="compositionally biased region" description="Low complexity" evidence="1">
    <location>
        <begin position="500"/>
        <end position="513"/>
    </location>
</feature>
<dbReference type="Proteomes" id="UP000235672">
    <property type="component" value="Unassembled WGS sequence"/>
</dbReference>
<dbReference type="AlphaFoldDB" id="A0A2J6PV57"/>
<feature type="transmembrane region" description="Helical" evidence="2">
    <location>
        <begin position="103"/>
        <end position="120"/>
    </location>
</feature>
<feature type="region of interest" description="Disordered" evidence="1">
    <location>
        <begin position="335"/>
        <end position="435"/>
    </location>
</feature>
<evidence type="ECO:0000313" key="3">
    <source>
        <dbReference type="EMBL" id="PMD17900.1"/>
    </source>
</evidence>
<dbReference type="STRING" id="1745343.A0A2J6PV57"/>
<organism evidence="3 4">
    <name type="scientific">Hyaloscypha hepaticicola</name>
    <dbReference type="NCBI Taxonomy" id="2082293"/>
    <lineage>
        <taxon>Eukaryota</taxon>
        <taxon>Fungi</taxon>
        <taxon>Dikarya</taxon>
        <taxon>Ascomycota</taxon>
        <taxon>Pezizomycotina</taxon>
        <taxon>Leotiomycetes</taxon>
        <taxon>Helotiales</taxon>
        <taxon>Hyaloscyphaceae</taxon>
        <taxon>Hyaloscypha</taxon>
    </lineage>
</organism>
<feature type="compositionally biased region" description="Polar residues" evidence="1">
    <location>
        <begin position="519"/>
        <end position="533"/>
    </location>
</feature>
<feature type="transmembrane region" description="Helical" evidence="2">
    <location>
        <begin position="72"/>
        <end position="91"/>
    </location>
</feature>
<keyword evidence="2" id="KW-0472">Membrane</keyword>
<feature type="transmembrane region" description="Helical" evidence="2">
    <location>
        <begin position="278"/>
        <end position="299"/>
    </location>
</feature>
<accession>A0A2J6PV57</accession>
<gene>
    <name evidence="3" type="ORF">NA56DRAFT_631208</name>
</gene>
<keyword evidence="2" id="KW-0812">Transmembrane</keyword>
<feature type="transmembrane region" description="Helical" evidence="2">
    <location>
        <begin position="132"/>
        <end position="150"/>
    </location>
</feature>
<feature type="transmembrane region" description="Helical" evidence="2">
    <location>
        <begin position="311"/>
        <end position="330"/>
    </location>
</feature>
<feature type="compositionally biased region" description="Low complexity" evidence="1">
    <location>
        <begin position="542"/>
        <end position="555"/>
    </location>
</feature>
<feature type="transmembrane region" description="Helical" evidence="2">
    <location>
        <begin position="215"/>
        <end position="240"/>
    </location>
</feature>
<evidence type="ECO:0000313" key="4">
    <source>
        <dbReference type="Proteomes" id="UP000235672"/>
    </source>
</evidence>
<keyword evidence="2" id="KW-1133">Transmembrane helix</keyword>